<organism evidence="1">
    <name type="scientific">hydrothermal vent metagenome</name>
    <dbReference type="NCBI Taxonomy" id="652676"/>
    <lineage>
        <taxon>unclassified sequences</taxon>
        <taxon>metagenomes</taxon>
        <taxon>ecological metagenomes</taxon>
    </lineage>
</organism>
<accession>A0A3B1CQ83</accession>
<gene>
    <name evidence="1" type="ORF">MNBD_NITROSPINAE05-602</name>
</gene>
<name>A0A3B1CQ83_9ZZZZ</name>
<dbReference type="AlphaFoldDB" id="A0A3B1CQ83"/>
<protein>
    <submittedName>
        <fullName evidence="1">Uncharacterized protein</fullName>
    </submittedName>
</protein>
<reference evidence="1" key="1">
    <citation type="submission" date="2018-06" db="EMBL/GenBank/DDBJ databases">
        <authorList>
            <person name="Zhirakovskaya E."/>
        </authorList>
    </citation>
    <scope>NUCLEOTIDE SEQUENCE</scope>
</reference>
<proteinExistence type="predicted"/>
<dbReference type="EMBL" id="UOGG01000063">
    <property type="protein sequence ID" value="VAX28641.1"/>
    <property type="molecule type" value="Genomic_DNA"/>
</dbReference>
<feature type="non-terminal residue" evidence="1">
    <location>
        <position position="52"/>
    </location>
</feature>
<sequence>MPAQVDNIGMFIKGMTQPDELIKYIQARFPEEEIQQAYAQMVEASKALGKDE</sequence>
<evidence type="ECO:0000313" key="1">
    <source>
        <dbReference type="EMBL" id="VAX28641.1"/>
    </source>
</evidence>